<dbReference type="AlphaFoldDB" id="A0A382NIX0"/>
<reference evidence="2" key="1">
    <citation type="submission" date="2018-05" db="EMBL/GenBank/DDBJ databases">
        <authorList>
            <person name="Lanie J.A."/>
            <person name="Ng W.-L."/>
            <person name="Kazmierczak K.M."/>
            <person name="Andrzejewski T.M."/>
            <person name="Davidsen T.M."/>
            <person name="Wayne K.J."/>
            <person name="Tettelin H."/>
            <person name="Glass J.I."/>
            <person name="Rusch D."/>
            <person name="Podicherti R."/>
            <person name="Tsui H.-C.T."/>
            <person name="Winkler M.E."/>
        </authorList>
    </citation>
    <scope>NUCLEOTIDE SEQUENCE</scope>
</reference>
<dbReference type="InterPro" id="IPR045670">
    <property type="entry name" value="DUF5916"/>
</dbReference>
<sequence>YPDFGAVEADDVVLNLSARETFFPEKRLFFLEGNEVFETTPRASSGNILRELTNEDFAVTSRRSFMYDFMTPPISLLNTRRIGGTARQVRVPDGITPRRGETGLPTELLGALKLTGQMNHFSYGIFGVAEDEVEWQGIDSNGQATRIRDDGRDFGIVRLSYEKSAGDRFAVGYLGTNVDGPVYEATVHGIDVHYARQGGQWSSDLQLIRSDVDGLSGNGAMLNLDYSLSARIQHHLRLDYFDEDVDINDLGFLQRNDVRGLQYILRYAMPNSEGFVRRSRGAVSFERRDNLTAGEVVDGGIYWRNSVELAGRNTLKIGFAWLPERYEDLDSRGNGSYKAEDRIWWQTMLNTDSSKMFSWTFLVGGIQ</sequence>
<protein>
    <recommendedName>
        <fullName evidence="1">DUF5916 domain-containing protein</fullName>
    </recommendedName>
</protein>
<feature type="domain" description="DUF5916" evidence="1">
    <location>
        <begin position="76"/>
        <end position="361"/>
    </location>
</feature>
<proteinExistence type="predicted"/>
<dbReference type="Pfam" id="PF19313">
    <property type="entry name" value="DUF5916"/>
    <property type="match status" value="2"/>
</dbReference>
<feature type="non-terminal residue" evidence="2">
    <location>
        <position position="1"/>
    </location>
</feature>
<name>A0A382NIX0_9ZZZZ</name>
<feature type="non-terminal residue" evidence="2">
    <location>
        <position position="367"/>
    </location>
</feature>
<organism evidence="2">
    <name type="scientific">marine metagenome</name>
    <dbReference type="NCBI Taxonomy" id="408172"/>
    <lineage>
        <taxon>unclassified sequences</taxon>
        <taxon>metagenomes</taxon>
        <taxon>ecological metagenomes</taxon>
    </lineage>
</organism>
<gene>
    <name evidence="2" type="ORF">METZ01_LOCUS313900</name>
</gene>
<feature type="domain" description="DUF5916" evidence="1">
    <location>
        <begin position="2"/>
        <end position="38"/>
    </location>
</feature>
<evidence type="ECO:0000313" key="2">
    <source>
        <dbReference type="EMBL" id="SVC61046.1"/>
    </source>
</evidence>
<accession>A0A382NIX0</accession>
<evidence type="ECO:0000259" key="1">
    <source>
        <dbReference type="Pfam" id="PF19313"/>
    </source>
</evidence>
<dbReference type="EMBL" id="UINC01100749">
    <property type="protein sequence ID" value="SVC61046.1"/>
    <property type="molecule type" value="Genomic_DNA"/>
</dbReference>